<dbReference type="Pfam" id="PF12457">
    <property type="entry name" value="TIP_N"/>
    <property type="match status" value="1"/>
</dbReference>
<evidence type="ECO:0000313" key="3">
    <source>
        <dbReference type="EMBL" id="CAH2230375.1"/>
    </source>
</evidence>
<dbReference type="InterPro" id="IPR022159">
    <property type="entry name" value="STIP/TFIP11_N"/>
</dbReference>
<dbReference type="Proteomes" id="UP000838756">
    <property type="component" value="Unassembled WGS sequence"/>
</dbReference>
<accession>A0A8S4R452</accession>
<feature type="compositionally biased region" description="Acidic residues" evidence="1">
    <location>
        <begin position="100"/>
        <end position="112"/>
    </location>
</feature>
<dbReference type="GO" id="GO:0000390">
    <property type="term" value="P:spliceosomal complex disassembly"/>
    <property type="evidence" value="ECO:0007669"/>
    <property type="project" value="InterPro"/>
</dbReference>
<dbReference type="PANTHER" id="PTHR23329:SF1">
    <property type="entry name" value="TUFTELIN-INTERACTING PROTEIN 11"/>
    <property type="match status" value="1"/>
</dbReference>
<evidence type="ECO:0000259" key="2">
    <source>
        <dbReference type="Pfam" id="PF12457"/>
    </source>
</evidence>
<gene>
    <name evidence="3" type="primary">jg19127</name>
    <name evidence="3" type="ORF">PAEG_LOCUS9591</name>
</gene>
<feature type="domain" description="Tuftelin interacting protein N-terminal" evidence="2">
    <location>
        <begin position="3"/>
        <end position="94"/>
    </location>
</feature>
<comment type="caution">
    <text evidence="3">The sequence shown here is derived from an EMBL/GenBank/DDBJ whole genome shotgun (WGS) entry which is preliminary data.</text>
</comment>
<dbReference type="OrthoDB" id="4822at2759"/>
<name>A0A8S4R452_9NEOP</name>
<proteinExistence type="predicted"/>
<dbReference type="GO" id="GO:0071008">
    <property type="term" value="C:U2-type post-mRNA release spliceosomal complex"/>
    <property type="evidence" value="ECO:0007669"/>
    <property type="project" value="TreeGrafter"/>
</dbReference>
<dbReference type="EMBL" id="CAKXAJ010024798">
    <property type="protein sequence ID" value="CAH2230375.1"/>
    <property type="molecule type" value="Genomic_DNA"/>
</dbReference>
<sequence>MSDDEVIRFEITDYDLDNEFNPNRSRRAKKEHQIYGVWAKDSDEEDNEDNIRRRVRKPKDFSAPIGFVAGGVQQAGKKKEDKQELEKSEASSSKSKFVDSSDEDVPAPEESDTAGIRRAGQGMRTARLGGSVGTWEKHTKGIGAKLLLQVRPIRVHSGILVVVVTLYIAQECLLC</sequence>
<dbReference type="AlphaFoldDB" id="A0A8S4R452"/>
<dbReference type="PANTHER" id="PTHR23329">
    <property type="entry name" value="TUFTELIN-INTERACTING PROTEIN 11-RELATED"/>
    <property type="match status" value="1"/>
</dbReference>
<evidence type="ECO:0000313" key="4">
    <source>
        <dbReference type="Proteomes" id="UP000838756"/>
    </source>
</evidence>
<dbReference type="InterPro" id="IPR045211">
    <property type="entry name" value="TFP11/STIP/Ntr1"/>
</dbReference>
<evidence type="ECO:0000256" key="1">
    <source>
        <dbReference type="SAM" id="MobiDB-lite"/>
    </source>
</evidence>
<feature type="region of interest" description="Disordered" evidence="1">
    <location>
        <begin position="17"/>
        <end position="134"/>
    </location>
</feature>
<organism evidence="3 4">
    <name type="scientific">Pararge aegeria aegeria</name>
    <dbReference type="NCBI Taxonomy" id="348720"/>
    <lineage>
        <taxon>Eukaryota</taxon>
        <taxon>Metazoa</taxon>
        <taxon>Ecdysozoa</taxon>
        <taxon>Arthropoda</taxon>
        <taxon>Hexapoda</taxon>
        <taxon>Insecta</taxon>
        <taxon>Pterygota</taxon>
        <taxon>Neoptera</taxon>
        <taxon>Endopterygota</taxon>
        <taxon>Lepidoptera</taxon>
        <taxon>Glossata</taxon>
        <taxon>Ditrysia</taxon>
        <taxon>Papilionoidea</taxon>
        <taxon>Nymphalidae</taxon>
        <taxon>Satyrinae</taxon>
        <taxon>Satyrini</taxon>
        <taxon>Parargina</taxon>
        <taxon>Pararge</taxon>
    </lineage>
</organism>
<reference evidence="3" key="1">
    <citation type="submission" date="2022-03" db="EMBL/GenBank/DDBJ databases">
        <authorList>
            <person name="Lindestad O."/>
        </authorList>
    </citation>
    <scope>NUCLEOTIDE SEQUENCE</scope>
</reference>
<keyword evidence="4" id="KW-1185">Reference proteome</keyword>
<protein>
    <submittedName>
        <fullName evidence="3">Jg19127 protein</fullName>
    </submittedName>
</protein>
<feature type="compositionally biased region" description="Basic and acidic residues" evidence="1">
    <location>
        <begin position="77"/>
        <end position="89"/>
    </location>
</feature>